<comment type="caution">
    <text evidence="2">The sequence shown here is derived from an EMBL/GenBank/DDBJ whole genome shotgun (WGS) entry which is preliminary data.</text>
</comment>
<feature type="compositionally biased region" description="Basic and acidic residues" evidence="1">
    <location>
        <begin position="466"/>
        <end position="482"/>
    </location>
</feature>
<feature type="compositionally biased region" description="Basic and acidic residues" evidence="1">
    <location>
        <begin position="11"/>
        <end position="30"/>
    </location>
</feature>
<accession>A0ABR1RPK5</accession>
<feature type="region of interest" description="Disordered" evidence="1">
    <location>
        <begin position="1"/>
        <end position="76"/>
    </location>
</feature>
<proteinExistence type="predicted"/>
<feature type="region of interest" description="Disordered" evidence="1">
    <location>
        <begin position="312"/>
        <end position="335"/>
    </location>
</feature>
<feature type="region of interest" description="Disordered" evidence="1">
    <location>
        <begin position="205"/>
        <end position="230"/>
    </location>
</feature>
<sequence>MRELAFVSADPHGKPKASDRKLIRSHCMKEKNRRIGARKVNPASPKGQAAIAPNHPSRDDQGKGAQHPAHRSRSRRAPPFECIKLSCTGYQPSQLKAVLAAFAYKVDGAALELLQRSNSTHTVLTTFKRTVTHRFQDCVSFEPYQTVNMTWLLEDEAYLHSVLLVASTMWEDKPINLNRGCQQSTRTSLYMNKTLASLREGLSSTNTTNLTEDHPGLAPPAANGSDGQELRSLSSSLRDSRISVVATLVILSTLVGDTRALQAHVAGLTQMVRLRGGMSGIRKNPALYAKLRRVDVLWSLYCGETSLFISSQHQKDQKPRSYEPPPDTCLSDQHPQQQRAANSFQFGSPLVSPPAITKQISQLQSPPRKTLQTLIGCSDDRLLAIFRAQQAISHKLNAALSTGHPLAETEFRDLVSESQCGLVALRGRCVTIPAECLRLALLVILTTTMNLPSPAQDGSPLAEEDEARKQDGMGPEIRDVRPVSRNPLPTPFFGSHQQGNGRRRPRIRLHPLAPPRRRRLPVRRRARLAAGAVAVPRGAARPHVLGRGRAAAAAALGVGRRGARRAGAAGVRGADVWAAEDDDSVGAARA</sequence>
<dbReference type="EMBL" id="JAQQWK010000014">
    <property type="protein sequence ID" value="KAK8016870.1"/>
    <property type="molecule type" value="Genomic_DNA"/>
</dbReference>
<evidence type="ECO:0000313" key="2">
    <source>
        <dbReference type="EMBL" id="KAK8016870.1"/>
    </source>
</evidence>
<reference evidence="2 3" key="1">
    <citation type="submission" date="2023-01" db="EMBL/GenBank/DDBJ databases">
        <title>Analysis of 21 Apiospora genomes using comparative genomics revels a genus with tremendous synthesis potential of carbohydrate active enzymes and secondary metabolites.</title>
        <authorList>
            <person name="Sorensen T."/>
        </authorList>
    </citation>
    <scope>NUCLEOTIDE SEQUENCE [LARGE SCALE GENOMIC DNA]</scope>
    <source>
        <strain evidence="2 3">CBS 33761</strain>
    </source>
</reference>
<gene>
    <name evidence="2" type="ORF">PG993_015059</name>
</gene>
<protein>
    <submittedName>
        <fullName evidence="2">Uncharacterized protein</fullName>
    </submittedName>
</protein>
<keyword evidence="3" id="KW-1185">Reference proteome</keyword>
<dbReference type="PANTHER" id="PTHR37540:SF10">
    <property type="entry name" value="SIGMA-70 REGION 2 FAMILY PROTEIN"/>
    <property type="match status" value="1"/>
</dbReference>
<evidence type="ECO:0000313" key="3">
    <source>
        <dbReference type="Proteomes" id="UP001444661"/>
    </source>
</evidence>
<name>A0ABR1RPK5_9PEZI</name>
<evidence type="ECO:0000256" key="1">
    <source>
        <dbReference type="SAM" id="MobiDB-lite"/>
    </source>
</evidence>
<feature type="region of interest" description="Disordered" evidence="1">
    <location>
        <begin position="452"/>
        <end position="507"/>
    </location>
</feature>
<dbReference type="Proteomes" id="UP001444661">
    <property type="component" value="Unassembled WGS sequence"/>
</dbReference>
<dbReference type="PANTHER" id="PTHR37540">
    <property type="entry name" value="TRANSCRIPTION FACTOR (ACR-2), PUTATIVE-RELATED-RELATED"/>
    <property type="match status" value="1"/>
</dbReference>
<organism evidence="2 3">
    <name type="scientific">Apiospora rasikravindrae</name>
    <dbReference type="NCBI Taxonomy" id="990691"/>
    <lineage>
        <taxon>Eukaryota</taxon>
        <taxon>Fungi</taxon>
        <taxon>Dikarya</taxon>
        <taxon>Ascomycota</taxon>
        <taxon>Pezizomycotina</taxon>
        <taxon>Sordariomycetes</taxon>
        <taxon>Xylariomycetidae</taxon>
        <taxon>Amphisphaeriales</taxon>
        <taxon>Apiosporaceae</taxon>
        <taxon>Apiospora</taxon>
    </lineage>
</organism>